<name>T1JKA3_STRMM</name>
<dbReference type="HOGENOM" id="CLU_1463104_0_0_1"/>
<keyword evidence="3" id="KW-1185">Reference proteome</keyword>
<proteinExistence type="predicted"/>
<dbReference type="AlphaFoldDB" id="T1JKA3"/>
<reference evidence="3" key="1">
    <citation type="submission" date="2011-05" db="EMBL/GenBank/DDBJ databases">
        <authorList>
            <person name="Richards S.R."/>
            <person name="Qu J."/>
            <person name="Jiang H."/>
            <person name="Jhangiani S.N."/>
            <person name="Agravi P."/>
            <person name="Goodspeed R."/>
            <person name="Gross S."/>
            <person name="Mandapat C."/>
            <person name="Jackson L."/>
            <person name="Mathew T."/>
            <person name="Pu L."/>
            <person name="Thornton R."/>
            <person name="Saada N."/>
            <person name="Wilczek-Boney K.B."/>
            <person name="Lee S."/>
            <person name="Kovar C."/>
            <person name="Wu Y."/>
            <person name="Scherer S.E."/>
            <person name="Worley K.C."/>
            <person name="Muzny D.M."/>
            <person name="Gibbs R."/>
        </authorList>
    </citation>
    <scope>NUCLEOTIDE SEQUENCE</scope>
    <source>
        <strain evidence="3">Brora</strain>
    </source>
</reference>
<evidence type="ECO:0000313" key="2">
    <source>
        <dbReference type="EnsemblMetazoa" id="SMAR014283-PA"/>
    </source>
</evidence>
<dbReference type="EMBL" id="JH432127">
    <property type="status" value="NOT_ANNOTATED_CDS"/>
    <property type="molecule type" value="Genomic_DNA"/>
</dbReference>
<accession>T1JKA3</accession>
<feature type="transmembrane region" description="Helical" evidence="1">
    <location>
        <begin position="12"/>
        <end position="36"/>
    </location>
</feature>
<dbReference type="EnsemblMetazoa" id="SMAR014283-RA">
    <property type="protein sequence ID" value="SMAR014283-PA"/>
    <property type="gene ID" value="SMAR014283"/>
</dbReference>
<dbReference type="Proteomes" id="UP000014500">
    <property type="component" value="Unassembled WGS sequence"/>
</dbReference>
<keyword evidence="1" id="KW-1133">Transmembrane helix</keyword>
<keyword evidence="1" id="KW-0472">Membrane</keyword>
<reference evidence="2" key="2">
    <citation type="submission" date="2015-02" db="UniProtKB">
        <authorList>
            <consortium name="EnsemblMetazoa"/>
        </authorList>
    </citation>
    <scope>IDENTIFICATION</scope>
</reference>
<evidence type="ECO:0000256" key="1">
    <source>
        <dbReference type="SAM" id="Phobius"/>
    </source>
</evidence>
<feature type="transmembrane region" description="Helical" evidence="1">
    <location>
        <begin position="97"/>
        <end position="120"/>
    </location>
</feature>
<protein>
    <submittedName>
        <fullName evidence="2">Uncharacterized protein</fullName>
    </submittedName>
</protein>
<dbReference type="STRING" id="126957.T1JKA3"/>
<keyword evidence="1" id="KW-0812">Transmembrane</keyword>
<evidence type="ECO:0000313" key="3">
    <source>
        <dbReference type="Proteomes" id="UP000014500"/>
    </source>
</evidence>
<organism evidence="2 3">
    <name type="scientific">Strigamia maritima</name>
    <name type="common">European centipede</name>
    <name type="synonym">Geophilus maritimus</name>
    <dbReference type="NCBI Taxonomy" id="126957"/>
    <lineage>
        <taxon>Eukaryota</taxon>
        <taxon>Metazoa</taxon>
        <taxon>Ecdysozoa</taxon>
        <taxon>Arthropoda</taxon>
        <taxon>Myriapoda</taxon>
        <taxon>Chilopoda</taxon>
        <taxon>Pleurostigmophora</taxon>
        <taxon>Geophilomorpha</taxon>
        <taxon>Linotaeniidae</taxon>
        <taxon>Strigamia</taxon>
    </lineage>
</organism>
<sequence>MSYNYPVGAAKSISRTFILTLVVGITCGFSFAYIYLNLGKWDGVNGVTLYKFGGSKASNHGQEHDPHSHSDIENAAGPESPVFFHDQNEAAHKESEIFVLVMLMCDILPRFVFVCTWLIMKKNFGLKFWSWEFIYYSRLRLRSLVASFDQRTKRRIKLKNSTFKISPLRLIFCHQRSVITLDSDN</sequence>